<evidence type="ECO:0000313" key="2">
    <source>
        <dbReference type="EMBL" id="NEC90459.1"/>
    </source>
</evidence>
<keyword evidence="1" id="KW-0472">Membrane</keyword>
<evidence type="ECO:0000256" key="1">
    <source>
        <dbReference type="SAM" id="Phobius"/>
    </source>
</evidence>
<reference evidence="2" key="1">
    <citation type="submission" date="2020-01" db="EMBL/GenBank/DDBJ databases">
        <title>Insect and environment-associated Actinomycetes.</title>
        <authorList>
            <person name="Currrie C."/>
            <person name="Chevrette M."/>
            <person name="Carlson C."/>
            <person name="Stubbendieck R."/>
            <person name="Wendt-Pienkowski E."/>
        </authorList>
    </citation>
    <scope>NUCLEOTIDE SEQUENCE</scope>
    <source>
        <strain evidence="2">SID12501</strain>
    </source>
</reference>
<protein>
    <submittedName>
        <fullName evidence="2">Uncharacterized protein</fullName>
    </submittedName>
</protein>
<comment type="caution">
    <text evidence="2">The sequence shown here is derived from an EMBL/GenBank/DDBJ whole genome shotgun (WGS) entry which is preliminary data.</text>
</comment>
<dbReference type="AlphaFoldDB" id="A0A6B3C1E1"/>
<sequence>MSDALDKAEAAAREAAVNTAAVQIALAAVELAKAAQQQPAPQACQHQHHQGRSGGEWLAIGGAVCVGSIGLAFASIALAIGGLSIAIVALVLRSMWRDFNKGSNRA</sequence>
<organism evidence="2">
    <name type="scientific">Streptomyces sp. SID12501</name>
    <dbReference type="NCBI Taxonomy" id="2706042"/>
    <lineage>
        <taxon>Bacteria</taxon>
        <taxon>Bacillati</taxon>
        <taxon>Actinomycetota</taxon>
        <taxon>Actinomycetes</taxon>
        <taxon>Kitasatosporales</taxon>
        <taxon>Streptomycetaceae</taxon>
        <taxon>Streptomyces</taxon>
    </lineage>
</organism>
<keyword evidence="1" id="KW-0812">Transmembrane</keyword>
<keyword evidence="1" id="KW-1133">Transmembrane helix</keyword>
<name>A0A6B3C1E1_9ACTN</name>
<feature type="transmembrane region" description="Helical" evidence="1">
    <location>
        <begin position="59"/>
        <end position="92"/>
    </location>
</feature>
<proteinExistence type="predicted"/>
<accession>A0A6B3C1E1</accession>
<dbReference type="RefSeq" id="WP_164320322.1">
    <property type="nucleotide sequence ID" value="NZ_JAAGLU010000032.1"/>
</dbReference>
<dbReference type="EMBL" id="JAAGLU010000032">
    <property type="protein sequence ID" value="NEC90459.1"/>
    <property type="molecule type" value="Genomic_DNA"/>
</dbReference>
<gene>
    <name evidence="2" type="ORF">G3I71_32710</name>
</gene>